<dbReference type="RefSeq" id="WP_170119297.1">
    <property type="nucleotide sequence ID" value="NZ_QGGL01000004.1"/>
</dbReference>
<reference evidence="2 3" key="1">
    <citation type="submission" date="2018-05" db="EMBL/GenBank/DDBJ databases">
        <title>Genomic Encyclopedia of Type Strains, Phase IV (KMG-IV): sequencing the most valuable type-strain genomes for metagenomic binning, comparative biology and taxonomic classification.</title>
        <authorList>
            <person name="Goeker M."/>
        </authorList>
    </citation>
    <scope>NUCLEOTIDE SEQUENCE [LARGE SCALE GENOMIC DNA]</scope>
    <source>
        <strain evidence="2 3">DSM 18773</strain>
    </source>
</reference>
<comment type="caution">
    <text evidence="2">The sequence shown here is derived from an EMBL/GenBank/DDBJ whole genome shotgun (WGS) entry which is preliminary data.</text>
</comment>
<dbReference type="InterPro" id="IPR011009">
    <property type="entry name" value="Kinase-like_dom_sf"/>
</dbReference>
<accession>A0A316DCK4</accession>
<dbReference type="GO" id="GO:0016301">
    <property type="term" value="F:kinase activity"/>
    <property type="evidence" value="ECO:0007669"/>
    <property type="project" value="UniProtKB-KW"/>
</dbReference>
<dbReference type="Proteomes" id="UP000245634">
    <property type="component" value="Unassembled WGS sequence"/>
</dbReference>
<keyword evidence="2" id="KW-0808">Transferase</keyword>
<dbReference type="Gene3D" id="3.90.1200.10">
    <property type="match status" value="1"/>
</dbReference>
<sequence length="319" mass="36649">MTLPLVRTVLQRKGWRLIEAQPMLGGYAATLYRLRVVDEQGQAREAIYKRFDPTRTAELELYRTVLPEVPHAIPALYGIVDEDGEQGLILEAAGVAVKTVFAGEREMLHELVTLLARLHSALAEKSQQWLAEGRASAYPFESSAAWADTALAELTWLAGQERMHLHPQRVDEVRDMAAQFYPRYPEWAVGRTTYTHGDPHLENVLVQAAGQYRLIDWEWACVSLPQRDLSILLQDVLEEELHEFAYDAFQTRLVQQGFAIPDPLAFRRAFRACLFDNTLMMLGWEIGKYRNGFLTESEMERILTAKLRWLHECHRELLT</sequence>
<organism evidence="2 3">
    <name type="scientific">Tumebacillus permanentifrigoris</name>
    <dbReference type="NCBI Taxonomy" id="378543"/>
    <lineage>
        <taxon>Bacteria</taxon>
        <taxon>Bacillati</taxon>
        <taxon>Bacillota</taxon>
        <taxon>Bacilli</taxon>
        <taxon>Bacillales</taxon>
        <taxon>Alicyclobacillaceae</taxon>
        <taxon>Tumebacillus</taxon>
    </lineage>
</organism>
<dbReference type="SUPFAM" id="SSF56112">
    <property type="entry name" value="Protein kinase-like (PK-like)"/>
    <property type="match status" value="1"/>
</dbReference>
<dbReference type="AlphaFoldDB" id="A0A316DCK4"/>
<gene>
    <name evidence="2" type="ORF">C7459_104125</name>
</gene>
<keyword evidence="2" id="KW-0418">Kinase</keyword>
<evidence type="ECO:0000313" key="2">
    <source>
        <dbReference type="EMBL" id="PWK14923.1"/>
    </source>
</evidence>
<name>A0A316DCK4_9BACL</name>
<protein>
    <submittedName>
        <fullName evidence="2">Thiamine kinase-like enzyme</fullName>
    </submittedName>
</protein>
<dbReference type="InterPro" id="IPR002575">
    <property type="entry name" value="Aminoglycoside_PTrfase"/>
</dbReference>
<dbReference type="Pfam" id="PF01636">
    <property type="entry name" value="APH"/>
    <property type="match status" value="1"/>
</dbReference>
<proteinExistence type="predicted"/>
<evidence type="ECO:0000259" key="1">
    <source>
        <dbReference type="Pfam" id="PF01636"/>
    </source>
</evidence>
<dbReference type="EMBL" id="QGGL01000004">
    <property type="protein sequence ID" value="PWK14923.1"/>
    <property type="molecule type" value="Genomic_DNA"/>
</dbReference>
<evidence type="ECO:0000313" key="3">
    <source>
        <dbReference type="Proteomes" id="UP000245634"/>
    </source>
</evidence>
<keyword evidence="3" id="KW-1185">Reference proteome</keyword>
<feature type="domain" description="Aminoglycoside phosphotransferase" evidence="1">
    <location>
        <begin position="40"/>
        <end position="252"/>
    </location>
</feature>